<dbReference type="AlphaFoldDB" id="A0A641AIG5"/>
<protein>
    <submittedName>
        <fullName evidence="2">Uncharacterized protein</fullName>
    </submittedName>
</protein>
<organism evidence="2 3">
    <name type="scientific">Aeromicrobium fastidiosum</name>
    <dbReference type="NCBI Taxonomy" id="52699"/>
    <lineage>
        <taxon>Bacteria</taxon>
        <taxon>Bacillati</taxon>
        <taxon>Actinomycetota</taxon>
        <taxon>Actinomycetes</taxon>
        <taxon>Propionibacteriales</taxon>
        <taxon>Nocardioidaceae</taxon>
        <taxon>Aeromicrobium</taxon>
    </lineage>
</organism>
<evidence type="ECO:0000313" key="2">
    <source>
        <dbReference type="EMBL" id="KAA1373741.1"/>
    </source>
</evidence>
<sequence length="69" mass="7133">MTKRLIAGVLLSGLTLFGIAPVASAATSSDSSVVKVAKVKKPKVPKVIDWDAPAPAPGGGFTTQRIDWD</sequence>
<feature type="chain" id="PRO_5025001446" evidence="1">
    <location>
        <begin position="26"/>
        <end position="69"/>
    </location>
</feature>
<accession>A0A641AIG5</accession>
<gene>
    <name evidence="2" type="ORF">ESP62_017475</name>
</gene>
<dbReference type="EMBL" id="SDPP02000005">
    <property type="protein sequence ID" value="KAA1373741.1"/>
    <property type="molecule type" value="Genomic_DNA"/>
</dbReference>
<dbReference type="Proteomes" id="UP001515100">
    <property type="component" value="Unassembled WGS sequence"/>
</dbReference>
<keyword evidence="1" id="KW-0732">Signal</keyword>
<proteinExistence type="predicted"/>
<feature type="signal peptide" evidence="1">
    <location>
        <begin position="1"/>
        <end position="25"/>
    </location>
</feature>
<evidence type="ECO:0000313" key="3">
    <source>
        <dbReference type="Proteomes" id="UP001515100"/>
    </source>
</evidence>
<keyword evidence="3" id="KW-1185">Reference proteome</keyword>
<dbReference type="RefSeq" id="WP_129184969.1">
    <property type="nucleotide sequence ID" value="NZ_JAGIOG010000001.1"/>
</dbReference>
<comment type="caution">
    <text evidence="2">The sequence shown here is derived from an EMBL/GenBank/DDBJ whole genome shotgun (WGS) entry which is preliminary data.</text>
</comment>
<evidence type="ECO:0000256" key="1">
    <source>
        <dbReference type="SAM" id="SignalP"/>
    </source>
</evidence>
<reference evidence="2" key="1">
    <citation type="submission" date="2019-09" db="EMBL/GenBank/DDBJ databases">
        <authorList>
            <person name="Li J."/>
        </authorList>
    </citation>
    <scope>NUCLEOTIDE SEQUENCE [LARGE SCALE GENOMIC DNA]</scope>
    <source>
        <strain evidence="2">NRBC 14897</strain>
    </source>
</reference>
<name>A0A641AIG5_9ACTN</name>